<accession>A0A6N8J4B3</accession>
<dbReference type="PROSITE" id="PS51257">
    <property type="entry name" value="PROKAR_LIPOPROTEIN"/>
    <property type="match status" value="1"/>
</dbReference>
<dbReference type="Gene3D" id="2.60.40.2340">
    <property type="match status" value="1"/>
</dbReference>
<protein>
    <recommendedName>
        <fullName evidence="3">DUF5018 domain-containing protein</fullName>
    </recommendedName>
</protein>
<comment type="caution">
    <text evidence="1">The sequence shown here is derived from an EMBL/GenBank/DDBJ whole genome shotgun (WGS) entry which is preliminary data.</text>
</comment>
<dbReference type="OrthoDB" id="677497at2"/>
<name>A0A6N8J4B3_9BACT</name>
<reference evidence="1 2" key="1">
    <citation type="submission" date="2019-12" db="EMBL/GenBank/DDBJ databases">
        <title>The draft genomic sequence of strain Chitinophaga oryziterrae JCM 16595.</title>
        <authorList>
            <person name="Zhang X."/>
        </authorList>
    </citation>
    <scope>NUCLEOTIDE SEQUENCE [LARGE SCALE GENOMIC DNA]</scope>
    <source>
        <strain evidence="1 2">JCM 16595</strain>
    </source>
</reference>
<sequence length="305" mass="33595">MRFNYTLIIAFILFICACKKETVNAPYPYNEITSFTVNDHLEGAINDGNIILYWPSSEVLPDSISPVISVSENATVSPASGQKIALKDSVIYIVTSQSGSVAKYVLHLNINQPDILLNENADVLSSLGSTLDLGNLYNVITDTAKTSIYLISKTGVITRLSINGLGYGGYANWLQANVPEEGVDTGWYKIKINSGIRSITSNRYFVYVAPGVPELILTDAFTLKRGDTHTFPGKFLPELTFIRARYAPEFTYYNLEIVSRTPNGVTVRIPGTYPLGSYSKLQISYVGTDGYDSYVDIPQSFTVTE</sequence>
<dbReference type="RefSeq" id="WP_157297700.1">
    <property type="nucleotide sequence ID" value="NZ_BAAAZB010000005.1"/>
</dbReference>
<organism evidence="1 2">
    <name type="scientific">Chitinophaga oryziterrae</name>
    <dbReference type="NCBI Taxonomy" id="1031224"/>
    <lineage>
        <taxon>Bacteria</taxon>
        <taxon>Pseudomonadati</taxon>
        <taxon>Bacteroidota</taxon>
        <taxon>Chitinophagia</taxon>
        <taxon>Chitinophagales</taxon>
        <taxon>Chitinophagaceae</taxon>
        <taxon>Chitinophaga</taxon>
    </lineage>
</organism>
<gene>
    <name evidence="1" type="ORF">GO495_00225</name>
</gene>
<proteinExistence type="predicted"/>
<keyword evidence="2" id="KW-1185">Reference proteome</keyword>
<evidence type="ECO:0000313" key="1">
    <source>
        <dbReference type="EMBL" id="MVT38992.1"/>
    </source>
</evidence>
<dbReference type="Proteomes" id="UP000468388">
    <property type="component" value="Unassembled WGS sequence"/>
</dbReference>
<evidence type="ECO:0008006" key="3">
    <source>
        <dbReference type="Google" id="ProtNLM"/>
    </source>
</evidence>
<dbReference type="EMBL" id="WRXO01000001">
    <property type="protein sequence ID" value="MVT38992.1"/>
    <property type="molecule type" value="Genomic_DNA"/>
</dbReference>
<dbReference type="AlphaFoldDB" id="A0A6N8J4B3"/>
<evidence type="ECO:0000313" key="2">
    <source>
        <dbReference type="Proteomes" id="UP000468388"/>
    </source>
</evidence>